<dbReference type="InterPro" id="IPR014284">
    <property type="entry name" value="RNA_pol_sigma-70_dom"/>
</dbReference>
<keyword evidence="3" id="KW-0238">DNA-binding</keyword>
<proteinExistence type="predicted"/>
<dbReference type="Pfam" id="PF04545">
    <property type="entry name" value="Sigma70_r4"/>
    <property type="match status" value="1"/>
</dbReference>
<evidence type="ECO:0000256" key="4">
    <source>
        <dbReference type="ARBA" id="ARBA00023163"/>
    </source>
</evidence>
<protein>
    <submittedName>
        <fullName evidence="7">Sigma-70 family RNA polymerase sigma factor</fullName>
    </submittedName>
</protein>
<evidence type="ECO:0000256" key="3">
    <source>
        <dbReference type="ARBA" id="ARBA00023125"/>
    </source>
</evidence>
<gene>
    <name evidence="7" type="ORF">EJO66_08050</name>
</gene>
<feature type="domain" description="RNA polymerase sigma-70 region 4" evidence="6">
    <location>
        <begin position="235"/>
        <end position="284"/>
    </location>
</feature>
<evidence type="ECO:0000313" key="7">
    <source>
        <dbReference type="EMBL" id="RSZ40084.1"/>
    </source>
</evidence>
<dbReference type="InterPro" id="IPR007627">
    <property type="entry name" value="RNA_pol_sigma70_r2"/>
</dbReference>
<keyword evidence="8" id="KW-1185">Reference proteome</keyword>
<comment type="caution">
    <text evidence="7">The sequence shown here is derived from an EMBL/GenBank/DDBJ whole genome shotgun (WGS) entry which is preliminary data.</text>
</comment>
<dbReference type="InterPro" id="IPR013324">
    <property type="entry name" value="RNA_pol_sigma_r3/r4-like"/>
</dbReference>
<evidence type="ECO:0000256" key="1">
    <source>
        <dbReference type="ARBA" id="ARBA00023015"/>
    </source>
</evidence>
<sequence length="296" mass="33031">MSRLSSAPPPAAQPFFGLAADAAAPAEAVPASPDLAGALWERWRKDRDDAVRDELVRHYLPYARMMAATLYGRRTHDDVEFDDYLQLARIGLIEAIDRFDPAQGAQFKTFANKRLQGSMLNGLIRLTEKNQQINVRMRLRQERMDAIKEAAADEAQETGEKAEAGAAASPRSPDKLFKYLAEVGIGIALGVLLEGTGMVDAEAFDDQDHACAPSPEVSYFRKTEILQLGTVLRGLLDRLSEQQKTVIDQHYLKDVPFDEIATLMKVTRGRVSQLHRQGLLRLRELLSKDGRLDVSW</sequence>
<keyword evidence="4" id="KW-0804">Transcription</keyword>
<evidence type="ECO:0000259" key="5">
    <source>
        <dbReference type="Pfam" id="PF04542"/>
    </source>
</evidence>
<organism evidence="7 8">
    <name type="scientific">Variovorax beijingensis</name>
    <dbReference type="NCBI Taxonomy" id="2496117"/>
    <lineage>
        <taxon>Bacteria</taxon>
        <taxon>Pseudomonadati</taxon>
        <taxon>Pseudomonadota</taxon>
        <taxon>Betaproteobacteria</taxon>
        <taxon>Burkholderiales</taxon>
        <taxon>Comamonadaceae</taxon>
        <taxon>Variovorax</taxon>
    </lineage>
</organism>
<dbReference type="InterPro" id="IPR000943">
    <property type="entry name" value="RNA_pol_sigma70"/>
</dbReference>
<dbReference type="RefSeq" id="WP_125964946.1">
    <property type="nucleotide sequence ID" value="NZ_RXFQ01000004.1"/>
</dbReference>
<dbReference type="Gene3D" id="1.20.140.160">
    <property type="match status" value="1"/>
</dbReference>
<dbReference type="CDD" id="cd06171">
    <property type="entry name" value="Sigma70_r4"/>
    <property type="match status" value="1"/>
</dbReference>
<dbReference type="Gene3D" id="1.10.1740.10">
    <property type="match status" value="1"/>
</dbReference>
<dbReference type="SUPFAM" id="SSF88946">
    <property type="entry name" value="Sigma2 domain of RNA polymerase sigma factors"/>
    <property type="match status" value="1"/>
</dbReference>
<keyword evidence="2" id="KW-0731">Sigma factor</keyword>
<evidence type="ECO:0000256" key="2">
    <source>
        <dbReference type="ARBA" id="ARBA00023082"/>
    </source>
</evidence>
<dbReference type="InterPro" id="IPR007630">
    <property type="entry name" value="RNA_pol_sigma70_r4"/>
</dbReference>
<evidence type="ECO:0000259" key="6">
    <source>
        <dbReference type="Pfam" id="PF04545"/>
    </source>
</evidence>
<feature type="domain" description="RNA polymerase sigma-70 region 2" evidence="5">
    <location>
        <begin position="55"/>
        <end position="123"/>
    </location>
</feature>
<evidence type="ECO:0000313" key="8">
    <source>
        <dbReference type="Proteomes" id="UP000271137"/>
    </source>
</evidence>
<dbReference type="PANTHER" id="PTHR30385">
    <property type="entry name" value="SIGMA FACTOR F FLAGELLAR"/>
    <property type="match status" value="1"/>
</dbReference>
<name>A0ABY0A9X8_9BURK</name>
<dbReference type="Proteomes" id="UP000271137">
    <property type="component" value="Unassembled WGS sequence"/>
</dbReference>
<dbReference type="SUPFAM" id="SSF88659">
    <property type="entry name" value="Sigma3 and sigma4 domains of RNA polymerase sigma factors"/>
    <property type="match status" value="1"/>
</dbReference>
<dbReference type="NCBIfam" id="TIGR02937">
    <property type="entry name" value="sigma70-ECF"/>
    <property type="match status" value="1"/>
</dbReference>
<accession>A0ABY0A9X8</accession>
<dbReference type="EMBL" id="RXFQ01000004">
    <property type="protein sequence ID" value="RSZ40084.1"/>
    <property type="molecule type" value="Genomic_DNA"/>
</dbReference>
<keyword evidence="1" id="KW-0805">Transcription regulation</keyword>
<dbReference type="InterPro" id="IPR013325">
    <property type="entry name" value="RNA_pol_sigma_r2"/>
</dbReference>
<dbReference type="PRINTS" id="PR00046">
    <property type="entry name" value="SIGMA70FCT"/>
</dbReference>
<dbReference type="Pfam" id="PF04542">
    <property type="entry name" value="Sigma70_r2"/>
    <property type="match status" value="1"/>
</dbReference>
<reference evidence="7 8" key="1">
    <citation type="submission" date="2018-12" db="EMBL/GenBank/DDBJ databases">
        <title>The genome sequences of strain 502.</title>
        <authorList>
            <person name="Gao J."/>
            <person name="Sun J."/>
        </authorList>
    </citation>
    <scope>NUCLEOTIDE SEQUENCE [LARGE SCALE GENOMIC DNA]</scope>
    <source>
        <strain evidence="7 8">502</strain>
    </source>
</reference>